<proteinExistence type="predicted"/>
<feature type="compositionally biased region" description="Low complexity" evidence="2">
    <location>
        <begin position="140"/>
        <end position="152"/>
    </location>
</feature>
<dbReference type="Proteomes" id="UP000694560">
    <property type="component" value="Unplaced"/>
</dbReference>
<evidence type="ECO:0000313" key="5">
    <source>
        <dbReference type="Proteomes" id="UP000694560"/>
    </source>
</evidence>
<evidence type="ECO:0000313" key="4">
    <source>
        <dbReference type="Ensembl" id="ENSMCSP00000007077.1"/>
    </source>
</evidence>
<keyword evidence="3" id="KW-0472">Membrane</keyword>
<dbReference type="InterPro" id="IPR037847">
    <property type="entry name" value="GRAMDC4"/>
</dbReference>
<dbReference type="GO" id="GO:0034164">
    <property type="term" value="P:negative regulation of toll-like receptor 9 signaling pathway"/>
    <property type="evidence" value="ECO:0007669"/>
    <property type="project" value="TreeGrafter"/>
</dbReference>
<name>A0A8C5TG74_9PASS</name>
<keyword evidence="5" id="KW-1185">Reference proteome</keyword>
<organism evidence="4 5">
    <name type="scientific">Malurus cyaneus samueli</name>
    <dbReference type="NCBI Taxonomy" id="2593467"/>
    <lineage>
        <taxon>Eukaryota</taxon>
        <taxon>Metazoa</taxon>
        <taxon>Chordata</taxon>
        <taxon>Craniata</taxon>
        <taxon>Vertebrata</taxon>
        <taxon>Euteleostomi</taxon>
        <taxon>Archelosauria</taxon>
        <taxon>Archosauria</taxon>
        <taxon>Dinosauria</taxon>
        <taxon>Saurischia</taxon>
        <taxon>Theropoda</taxon>
        <taxon>Coelurosauria</taxon>
        <taxon>Aves</taxon>
        <taxon>Neognathae</taxon>
        <taxon>Neoaves</taxon>
        <taxon>Telluraves</taxon>
        <taxon>Australaves</taxon>
        <taxon>Passeriformes</taxon>
        <taxon>Meliphagoidea</taxon>
        <taxon>Maluridae</taxon>
        <taxon>Malurus</taxon>
    </lineage>
</organism>
<dbReference type="PANTHER" id="PTHR37402:SF1">
    <property type="entry name" value="GRAM DOMAIN-CONTAINING PROTEIN 4"/>
    <property type="match status" value="1"/>
</dbReference>
<evidence type="ECO:0000256" key="1">
    <source>
        <dbReference type="SAM" id="Coils"/>
    </source>
</evidence>
<reference evidence="4" key="2">
    <citation type="submission" date="2025-09" db="UniProtKB">
        <authorList>
            <consortium name="Ensembl"/>
        </authorList>
    </citation>
    <scope>IDENTIFICATION</scope>
</reference>
<dbReference type="OrthoDB" id="1708389at2759"/>
<reference evidence="4" key="1">
    <citation type="submission" date="2025-08" db="UniProtKB">
        <authorList>
            <consortium name="Ensembl"/>
        </authorList>
    </citation>
    <scope>IDENTIFICATION</scope>
</reference>
<keyword evidence="3" id="KW-1133">Transmembrane helix</keyword>
<dbReference type="PANTHER" id="PTHR37402">
    <property type="entry name" value="GRAM DOMAIN-CONTAINING PROTEIN 4"/>
    <property type="match status" value="1"/>
</dbReference>
<dbReference type="Ensembl" id="ENSMCST00000007248.1">
    <property type="protein sequence ID" value="ENSMCSP00000007077.1"/>
    <property type="gene ID" value="ENSMCSG00000005102.1"/>
</dbReference>
<sequence>MLKKLDKIRFRGHKRDEFLDLAESPNASDTECGDEIPVKIPRTSAQSNEELRDPAGPGTVIMASGVQDFNRTESDRLNEIKGHLEIALLEKHFLQEELRKLREETNAETLKQELEKERQRRLELEQRVNEVLKARAEEVPAAQQPAKPQAQANGTGELRSHTVCSRLQKWVSDKFGESLEDFRFQPEESTLEAEEPLSARRLTENMRRLKRGAKPVTSFVKNLSALSDWYSIYTSAIAFIIYMNAVWHGWAIPMFLFLAILRLSLNYLIARGWRIQWSIVPEVSEAMVVIKSPLSPPRH</sequence>
<dbReference type="GO" id="GO:0006915">
    <property type="term" value="P:apoptotic process"/>
    <property type="evidence" value="ECO:0007669"/>
    <property type="project" value="InterPro"/>
</dbReference>
<keyword evidence="1" id="KW-0175">Coiled coil</keyword>
<evidence type="ECO:0000256" key="3">
    <source>
        <dbReference type="SAM" id="Phobius"/>
    </source>
</evidence>
<keyword evidence="3" id="KW-0812">Transmembrane</keyword>
<evidence type="ECO:0000256" key="2">
    <source>
        <dbReference type="SAM" id="MobiDB-lite"/>
    </source>
</evidence>
<protein>
    <submittedName>
        <fullName evidence="4">GRAM domain containing 4</fullName>
    </submittedName>
</protein>
<feature type="transmembrane region" description="Helical" evidence="3">
    <location>
        <begin position="229"/>
        <end position="245"/>
    </location>
</feature>
<dbReference type="AlphaFoldDB" id="A0A8C5TG74"/>
<accession>A0A8C5TG74</accession>
<feature type="region of interest" description="Disordered" evidence="2">
    <location>
        <begin position="137"/>
        <end position="157"/>
    </location>
</feature>
<feature type="coiled-coil region" evidence="1">
    <location>
        <begin position="84"/>
        <end position="134"/>
    </location>
</feature>